<dbReference type="AlphaFoldDB" id="A0AAW0BHR4"/>
<evidence type="ECO:0000313" key="1">
    <source>
        <dbReference type="EMBL" id="KAK7025307.1"/>
    </source>
</evidence>
<accession>A0AAW0BHR4</accession>
<dbReference type="Proteomes" id="UP001383192">
    <property type="component" value="Unassembled WGS sequence"/>
</dbReference>
<evidence type="ECO:0000313" key="2">
    <source>
        <dbReference type="Proteomes" id="UP001383192"/>
    </source>
</evidence>
<reference evidence="1 2" key="1">
    <citation type="submission" date="2024-01" db="EMBL/GenBank/DDBJ databases">
        <title>A draft genome for a cacao thread blight-causing isolate of Paramarasmius palmivorus.</title>
        <authorList>
            <person name="Baruah I.K."/>
            <person name="Bukari Y."/>
            <person name="Amoako-Attah I."/>
            <person name="Meinhardt L.W."/>
            <person name="Bailey B.A."/>
            <person name="Cohen S.P."/>
        </authorList>
    </citation>
    <scope>NUCLEOTIDE SEQUENCE [LARGE SCALE GENOMIC DNA]</scope>
    <source>
        <strain evidence="1 2">GH-12</strain>
    </source>
</reference>
<organism evidence="1 2">
    <name type="scientific">Paramarasmius palmivorus</name>
    <dbReference type="NCBI Taxonomy" id="297713"/>
    <lineage>
        <taxon>Eukaryota</taxon>
        <taxon>Fungi</taxon>
        <taxon>Dikarya</taxon>
        <taxon>Basidiomycota</taxon>
        <taxon>Agaricomycotina</taxon>
        <taxon>Agaricomycetes</taxon>
        <taxon>Agaricomycetidae</taxon>
        <taxon>Agaricales</taxon>
        <taxon>Marasmiineae</taxon>
        <taxon>Marasmiaceae</taxon>
        <taxon>Paramarasmius</taxon>
    </lineage>
</organism>
<keyword evidence="2" id="KW-1185">Reference proteome</keyword>
<dbReference type="EMBL" id="JAYKXP010000117">
    <property type="protein sequence ID" value="KAK7025307.1"/>
    <property type="molecule type" value="Genomic_DNA"/>
</dbReference>
<protein>
    <submittedName>
        <fullName evidence="1">Uncharacterized protein</fullName>
    </submittedName>
</protein>
<proteinExistence type="predicted"/>
<sequence length="82" mass="9416">MLPTAIETIVDDWDSEDGEEVVSKVAAWVRNIGVATSHDDVDIRDQLLHEYALESVLDPDFAEIARKEEDQKRMYLLEARSR</sequence>
<comment type="caution">
    <text evidence="1">The sequence shown here is derived from an EMBL/GenBank/DDBJ whole genome shotgun (WGS) entry which is preliminary data.</text>
</comment>
<name>A0AAW0BHR4_9AGAR</name>
<gene>
    <name evidence="1" type="ORF">VNI00_016089</name>
</gene>